<proteinExistence type="predicted"/>
<evidence type="ECO:0000313" key="1">
    <source>
        <dbReference type="EMBL" id="CAB4574146.1"/>
    </source>
</evidence>
<organism evidence="1">
    <name type="scientific">freshwater metagenome</name>
    <dbReference type="NCBI Taxonomy" id="449393"/>
    <lineage>
        <taxon>unclassified sequences</taxon>
        <taxon>metagenomes</taxon>
        <taxon>ecological metagenomes</taxon>
    </lineage>
</organism>
<protein>
    <submittedName>
        <fullName evidence="1">Unannotated protein</fullName>
    </submittedName>
</protein>
<dbReference type="EMBL" id="CAEZTD010000166">
    <property type="protein sequence ID" value="CAB4574146.1"/>
    <property type="molecule type" value="Genomic_DNA"/>
</dbReference>
<name>A0A6J6EE49_9ZZZZ</name>
<sequence>MDDSTNSFAKLEELARNHVAASASVWSGDVEIEIDAMTSEAITVDVFVTRTVTGHDDDGLIAHKAVGNIAD</sequence>
<reference evidence="1" key="1">
    <citation type="submission" date="2020-05" db="EMBL/GenBank/DDBJ databases">
        <authorList>
            <person name="Chiriac C."/>
            <person name="Salcher M."/>
            <person name="Ghai R."/>
            <person name="Kavagutti S V."/>
        </authorList>
    </citation>
    <scope>NUCLEOTIDE SEQUENCE</scope>
</reference>
<accession>A0A6J6EE49</accession>
<dbReference type="AlphaFoldDB" id="A0A6J6EE49"/>
<gene>
    <name evidence="1" type="ORF">UFOPK1591_01476</name>
</gene>